<dbReference type="Gene3D" id="1.10.10.10">
    <property type="entry name" value="Winged helix-like DNA-binding domain superfamily/Winged helix DNA-binding domain"/>
    <property type="match status" value="1"/>
</dbReference>
<dbReference type="AlphaFoldDB" id="A0A2W2BQ61"/>
<evidence type="ECO:0000313" key="2">
    <source>
        <dbReference type="EMBL" id="PZF78329.1"/>
    </source>
</evidence>
<dbReference type="Proteomes" id="UP000248795">
    <property type="component" value="Unassembled WGS sequence"/>
</dbReference>
<dbReference type="InterPro" id="IPR036388">
    <property type="entry name" value="WH-like_DNA-bd_sf"/>
</dbReference>
<dbReference type="InterPro" id="IPR000944">
    <property type="entry name" value="Tscrpt_reg_Rrf2"/>
</dbReference>
<keyword evidence="1" id="KW-0238">DNA-binding</keyword>
<gene>
    <name evidence="2" type="ORF">DK847_00435</name>
</gene>
<proteinExistence type="predicted"/>
<dbReference type="PROSITE" id="PS51197">
    <property type="entry name" value="HTH_RRF2_2"/>
    <property type="match status" value="1"/>
</dbReference>
<dbReference type="GO" id="GO:0003700">
    <property type="term" value="F:DNA-binding transcription factor activity"/>
    <property type="evidence" value="ECO:0007669"/>
    <property type="project" value="TreeGrafter"/>
</dbReference>
<dbReference type="InterPro" id="IPR036390">
    <property type="entry name" value="WH_DNA-bd_sf"/>
</dbReference>
<dbReference type="GO" id="GO:0005829">
    <property type="term" value="C:cytosol"/>
    <property type="evidence" value="ECO:0007669"/>
    <property type="project" value="TreeGrafter"/>
</dbReference>
<organism evidence="2 3">
    <name type="scientific">Aestuariivirga litoralis</name>
    <dbReference type="NCBI Taxonomy" id="2650924"/>
    <lineage>
        <taxon>Bacteria</taxon>
        <taxon>Pseudomonadati</taxon>
        <taxon>Pseudomonadota</taxon>
        <taxon>Alphaproteobacteria</taxon>
        <taxon>Hyphomicrobiales</taxon>
        <taxon>Aestuariivirgaceae</taxon>
        <taxon>Aestuariivirga</taxon>
    </lineage>
</organism>
<sequence length="148" mass="16742">MISQRARYAFKAMVALARAKPGEGLQIRQLCEQEKLPRKFLEQILLTLKAAGYITSRRGRDGGYEMLKDPEKILIGPLLRTVDGPIAPLPCLSRTAYRRCEDCRDEAHCELRIAFDKAYSLYLSALEKTTLAEVMNEAGEPARQLLEQ</sequence>
<dbReference type="PANTHER" id="PTHR33221:SF5">
    <property type="entry name" value="HTH-TYPE TRANSCRIPTIONAL REGULATOR ISCR"/>
    <property type="match status" value="1"/>
</dbReference>
<evidence type="ECO:0000256" key="1">
    <source>
        <dbReference type="ARBA" id="ARBA00023125"/>
    </source>
</evidence>
<dbReference type="EMBL" id="QKVK01000001">
    <property type="protein sequence ID" value="PZF78329.1"/>
    <property type="molecule type" value="Genomic_DNA"/>
</dbReference>
<name>A0A2W2BQ61_9HYPH</name>
<reference evidence="3" key="1">
    <citation type="submission" date="2018-06" db="EMBL/GenBank/DDBJ databases">
        <title>Aestuariibacter litoralis strain KCTC 52945T.</title>
        <authorList>
            <person name="Li X."/>
            <person name="Salam N."/>
            <person name="Li J.-L."/>
            <person name="Chen Y.-M."/>
            <person name="Yang Z.-W."/>
            <person name="Zhang L.-Y."/>
            <person name="Han M.-X."/>
            <person name="Xiao M."/>
            <person name="Li W.-J."/>
        </authorList>
    </citation>
    <scope>NUCLEOTIDE SEQUENCE [LARGE SCALE GENOMIC DNA]</scope>
    <source>
        <strain evidence="3">KCTC 52945</strain>
    </source>
</reference>
<dbReference type="Pfam" id="PF02082">
    <property type="entry name" value="Rrf2"/>
    <property type="match status" value="1"/>
</dbReference>
<accession>A0A2W2BQ61</accession>
<dbReference type="SUPFAM" id="SSF46785">
    <property type="entry name" value="Winged helix' DNA-binding domain"/>
    <property type="match status" value="1"/>
</dbReference>
<comment type="caution">
    <text evidence="2">The sequence shown here is derived from an EMBL/GenBank/DDBJ whole genome shotgun (WGS) entry which is preliminary data.</text>
</comment>
<dbReference type="PANTHER" id="PTHR33221">
    <property type="entry name" value="WINGED HELIX-TURN-HELIX TRANSCRIPTIONAL REGULATOR, RRF2 FAMILY"/>
    <property type="match status" value="1"/>
</dbReference>
<dbReference type="GO" id="GO:0003677">
    <property type="term" value="F:DNA binding"/>
    <property type="evidence" value="ECO:0007669"/>
    <property type="project" value="UniProtKB-KW"/>
</dbReference>
<protein>
    <submittedName>
        <fullName evidence="2">Rrf2 family transcriptional regulator</fullName>
    </submittedName>
</protein>
<dbReference type="NCBIfam" id="TIGR00738">
    <property type="entry name" value="rrf2_super"/>
    <property type="match status" value="1"/>
</dbReference>
<keyword evidence="3" id="KW-1185">Reference proteome</keyword>
<evidence type="ECO:0000313" key="3">
    <source>
        <dbReference type="Proteomes" id="UP000248795"/>
    </source>
</evidence>